<comment type="caution">
    <text evidence="2">The sequence shown here is derived from an EMBL/GenBank/DDBJ whole genome shotgun (WGS) entry which is preliminary data.</text>
</comment>
<feature type="compositionally biased region" description="Basic and acidic residues" evidence="1">
    <location>
        <begin position="329"/>
        <end position="339"/>
    </location>
</feature>
<gene>
    <name evidence="2" type="ORF">EW026_g5106</name>
</gene>
<feature type="compositionally biased region" description="Basic and acidic residues" evidence="1">
    <location>
        <begin position="296"/>
        <end position="316"/>
    </location>
</feature>
<evidence type="ECO:0000313" key="2">
    <source>
        <dbReference type="EMBL" id="THG96795.1"/>
    </source>
</evidence>
<keyword evidence="3" id="KW-1185">Reference proteome</keyword>
<evidence type="ECO:0000256" key="1">
    <source>
        <dbReference type="SAM" id="MobiDB-lite"/>
    </source>
</evidence>
<protein>
    <recommendedName>
        <fullName evidence="4">SMP domain-containing protein</fullName>
    </recommendedName>
</protein>
<dbReference type="EMBL" id="SGPJ01000209">
    <property type="protein sequence ID" value="THG96795.1"/>
    <property type="molecule type" value="Genomic_DNA"/>
</dbReference>
<dbReference type="Proteomes" id="UP000309038">
    <property type="component" value="Unassembled WGS sequence"/>
</dbReference>
<accession>A0A4S4KF71</accession>
<dbReference type="AlphaFoldDB" id="A0A4S4KF71"/>
<evidence type="ECO:0000313" key="3">
    <source>
        <dbReference type="Proteomes" id="UP000309038"/>
    </source>
</evidence>
<name>A0A4S4KF71_9APHY</name>
<evidence type="ECO:0008006" key="4">
    <source>
        <dbReference type="Google" id="ProtNLM"/>
    </source>
</evidence>
<feature type="region of interest" description="Disordered" evidence="1">
    <location>
        <begin position="296"/>
        <end position="345"/>
    </location>
</feature>
<proteinExistence type="predicted"/>
<sequence length="345" mass="36258">MSTNASMVMNAAHNDADNFGASINLKNISETEARKLMSAEHKALGYRPPPGSLAAEAQAAASKHPQTVSHVPEEQLAQAAIEDAARIKSQRVIDGIDFSAIGEAQARKLMSEEHKALGHRPPPGSLAAQAQAAAAKHPQGAAATQPLLHDLQRAALEDAAVIEGAAANGIDLNYIGEAEARKLMSEEHKALGYRPPQGSLAAAAQAAAAKHPSASAGIDAATIAKAALEDAKKIEIIRQAEAIFAEPSLNINTITTEEARQLQSEEQKTLGYRPPSDSLAAQVQSALNVRSHEVVTKEEAASIQSDEQKRLGHRPEAGTIAATSQSLADKNENDGRNRTFSEAGL</sequence>
<reference evidence="2 3" key="1">
    <citation type="submission" date="2019-02" db="EMBL/GenBank/DDBJ databases">
        <title>Genome sequencing of the rare red list fungi Phlebia centrifuga.</title>
        <authorList>
            <person name="Buettner E."/>
            <person name="Kellner H."/>
        </authorList>
    </citation>
    <scope>NUCLEOTIDE SEQUENCE [LARGE SCALE GENOMIC DNA]</scope>
    <source>
        <strain evidence="2 3">DSM 108282</strain>
    </source>
</reference>
<organism evidence="2 3">
    <name type="scientific">Hermanssonia centrifuga</name>
    <dbReference type="NCBI Taxonomy" id="98765"/>
    <lineage>
        <taxon>Eukaryota</taxon>
        <taxon>Fungi</taxon>
        <taxon>Dikarya</taxon>
        <taxon>Basidiomycota</taxon>
        <taxon>Agaricomycotina</taxon>
        <taxon>Agaricomycetes</taxon>
        <taxon>Polyporales</taxon>
        <taxon>Meruliaceae</taxon>
        <taxon>Hermanssonia</taxon>
    </lineage>
</organism>